<accession>A0AAD9UCE1</accession>
<keyword evidence="3" id="KW-1185">Reference proteome</keyword>
<evidence type="ECO:0000313" key="3">
    <source>
        <dbReference type="Proteomes" id="UP001209878"/>
    </source>
</evidence>
<feature type="compositionally biased region" description="Pro residues" evidence="1">
    <location>
        <begin position="207"/>
        <end position="219"/>
    </location>
</feature>
<dbReference type="PANTHER" id="PTHR41148:SF1">
    <property type="entry name" value="LP09875P"/>
    <property type="match status" value="1"/>
</dbReference>
<comment type="caution">
    <text evidence="2">The sequence shown here is derived from an EMBL/GenBank/DDBJ whole genome shotgun (WGS) entry which is preliminary data.</text>
</comment>
<dbReference type="InterPro" id="IPR011993">
    <property type="entry name" value="PH-like_dom_sf"/>
</dbReference>
<feature type="region of interest" description="Disordered" evidence="1">
    <location>
        <begin position="196"/>
        <end position="222"/>
    </location>
</feature>
<dbReference type="Gene3D" id="2.30.29.30">
    <property type="entry name" value="Pleckstrin-homology domain (PH domain)/Phosphotyrosine-binding domain (PTB)"/>
    <property type="match status" value="1"/>
</dbReference>
<feature type="region of interest" description="Disordered" evidence="1">
    <location>
        <begin position="307"/>
        <end position="500"/>
    </location>
</feature>
<organism evidence="2 3">
    <name type="scientific">Ridgeia piscesae</name>
    <name type="common">Tubeworm</name>
    <dbReference type="NCBI Taxonomy" id="27915"/>
    <lineage>
        <taxon>Eukaryota</taxon>
        <taxon>Metazoa</taxon>
        <taxon>Spiralia</taxon>
        <taxon>Lophotrochozoa</taxon>
        <taxon>Annelida</taxon>
        <taxon>Polychaeta</taxon>
        <taxon>Sedentaria</taxon>
        <taxon>Canalipalpata</taxon>
        <taxon>Sabellida</taxon>
        <taxon>Siboglinidae</taxon>
        <taxon>Ridgeia</taxon>
    </lineage>
</organism>
<evidence type="ECO:0008006" key="4">
    <source>
        <dbReference type="Google" id="ProtNLM"/>
    </source>
</evidence>
<dbReference type="AlphaFoldDB" id="A0AAD9UCE1"/>
<evidence type="ECO:0000313" key="2">
    <source>
        <dbReference type="EMBL" id="KAK2184130.1"/>
    </source>
</evidence>
<gene>
    <name evidence="2" type="ORF">NP493_282g00028</name>
</gene>
<evidence type="ECO:0000256" key="1">
    <source>
        <dbReference type="SAM" id="MobiDB-lite"/>
    </source>
</evidence>
<sequence>MAYLSHGLDTVDKAQYYVWYLGWRECDAIGGRAHTEPVVKELVSRRRSEDELVKFTIEVNPTELRIVQLIEGKKGKIDRKRHPSVPARDVTYAVQALSPDEDVVACIYLGFNPQTQRVVHVHVYRCDSPDTARRMVAHLNRIIALPEHRARVRGIEEDLVRKEHIVPRPMGLGDSADYADTMVDDDVLTADYSMDNQTPVRNWRRPTPSPTPPPIPPTGTTPGRFASVTDELKARMGNKKAAPILLPVKDYGAWETIGNTVDLENRKCRNVDLVGKKGVGNITDAVGKGKSGTGLVTVISLGEGGEVKVDTGRRKAPVPTPQPKPAATPEVRKESSGGEDSARGDSEIDSNRNSNKSDDANSPLAPPTAFPVFNGDGSHPERIRHSSGFHDFDDDDDVTPAHDDPIQAITPRWKRSQVFVPARPGNASPADLSPDYGSRPFFNGQTPMYQGVDQLSPRSGGALSRHSTHSSGSGGNRRSKYTPSSLGIVPGARDEGYRSMDRGEVPAKYYDQIADVSASMPSLALHDRRYPPGGAIVYSGTGDDVPVDYDEEETIAMRQKSPRRRLPREFDRR</sequence>
<dbReference type="Proteomes" id="UP001209878">
    <property type="component" value="Unassembled WGS sequence"/>
</dbReference>
<feature type="compositionally biased region" description="Basic and acidic residues" evidence="1">
    <location>
        <begin position="330"/>
        <end position="359"/>
    </location>
</feature>
<dbReference type="PANTHER" id="PTHR41148">
    <property type="entry name" value="LP09875P"/>
    <property type="match status" value="1"/>
</dbReference>
<name>A0AAD9UCE1_RIDPI</name>
<dbReference type="EMBL" id="JAODUO010000281">
    <property type="protein sequence ID" value="KAK2184130.1"/>
    <property type="molecule type" value="Genomic_DNA"/>
</dbReference>
<protein>
    <recommendedName>
        <fullName evidence="4">PID domain-containing protein</fullName>
    </recommendedName>
</protein>
<feature type="compositionally biased region" description="Basic and acidic residues" evidence="1">
    <location>
        <begin position="378"/>
        <end position="391"/>
    </location>
</feature>
<reference evidence="2" key="1">
    <citation type="journal article" date="2023" name="Mol. Biol. Evol.">
        <title>Third-Generation Sequencing Reveals the Adaptive Role of the Epigenome in Three Deep-Sea Polychaetes.</title>
        <authorList>
            <person name="Perez M."/>
            <person name="Aroh O."/>
            <person name="Sun Y."/>
            <person name="Lan Y."/>
            <person name="Juniper S.K."/>
            <person name="Young C.R."/>
            <person name="Angers B."/>
            <person name="Qian P.Y."/>
        </authorList>
    </citation>
    <scope>NUCLEOTIDE SEQUENCE</scope>
    <source>
        <strain evidence="2">R07B-5</strain>
    </source>
</reference>
<dbReference type="SUPFAM" id="SSF50729">
    <property type="entry name" value="PH domain-like"/>
    <property type="match status" value="1"/>
</dbReference>
<proteinExistence type="predicted"/>